<proteinExistence type="predicted"/>
<comment type="caution">
    <text evidence="1">The sequence shown here is derived from an EMBL/GenBank/DDBJ whole genome shotgun (WGS) entry which is preliminary data.</text>
</comment>
<dbReference type="Proteomes" id="UP001472677">
    <property type="component" value="Unassembled WGS sequence"/>
</dbReference>
<sequence length="93" mass="10455">MNMSRLILVRPVSSPAYASMSSGSPLIIGRFRRVVVDYKGTSSTPPVPLASIIRFEASSSPSIVKKHKECWRRRNLDGTWSLYELVCRRKSSV</sequence>
<gene>
    <name evidence="1" type="ORF">V6N12_014713</name>
</gene>
<protein>
    <submittedName>
        <fullName evidence="1">Uncharacterized protein</fullName>
    </submittedName>
</protein>
<evidence type="ECO:0000313" key="2">
    <source>
        <dbReference type="Proteomes" id="UP001472677"/>
    </source>
</evidence>
<organism evidence="1 2">
    <name type="scientific">Hibiscus sabdariffa</name>
    <name type="common">roselle</name>
    <dbReference type="NCBI Taxonomy" id="183260"/>
    <lineage>
        <taxon>Eukaryota</taxon>
        <taxon>Viridiplantae</taxon>
        <taxon>Streptophyta</taxon>
        <taxon>Embryophyta</taxon>
        <taxon>Tracheophyta</taxon>
        <taxon>Spermatophyta</taxon>
        <taxon>Magnoliopsida</taxon>
        <taxon>eudicotyledons</taxon>
        <taxon>Gunneridae</taxon>
        <taxon>Pentapetalae</taxon>
        <taxon>rosids</taxon>
        <taxon>malvids</taxon>
        <taxon>Malvales</taxon>
        <taxon>Malvaceae</taxon>
        <taxon>Malvoideae</taxon>
        <taxon>Hibiscus</taxon>
    </lineage>
</organism>
<evidence type="ECO:0000313" key="1">
    <source>
        <dbReference type="EMBL" id="KAK8542109.1"/>
    </source>
</evidence>
<reference evidence="1 2" key="1">
    <citation type="journal article" date="2024" name="G3 (Bethesda)">
        <title>Genome assembly of Hibiscus sabdariffa L. provides insights into metabolisms of medicinal natural products.</title>
        <authorList>
            <person name="Kim T."/>
        </authorList>
    </citation>
    <scope>NUCLEOTIDE SEQUENCE [LARGE SCALE GENOMIC DNA]</scope>
    <source>
        <strain evidence="1">TK-2024</strain>
        <tissue evidence="1">Old leaves</tissue>
    </source>
</reference>
<dbReference type="EMBL" id="JBBPBM010000024">
    <property type="protein sequence ID" value="KAK8542109.1"/>
    <property type="molecule type" value="Genomic_DNA"/>
</dbReference>
<accession>A0ABR2DLE8</accession>
<keyword evidence="2" id="KW-1185">Reference proteome</keyword>
<name>A0ABR2DLE8_9ROSI</name>